<reference evidence="2" key="2">
    <citation type="submission" date="2004-02" db="EMBL/GenBank/DDBJ databases">
        <authorList>
            <consortium name="Genoscope"/>
            <consortium name="Whitehead Institute Centre for Genome Research"/>
        </authorList>
    </citation>
    <scope>NUCLEOTIDE SEQUENCE</scope>
</reference>
<sequence>ASVAQFYAGKSVLITGATGFMGKVLVEKLCAAARRSAPSTCWCGPKPASPRSSGSAT</sequence>
<dbReference type="OrthoDB" id="429813at2759"/>
<feature type="domain" description="Thioester reductase (TE)" evidence="1">
    <location>
        <begin position="14"/>
        <end position="33"/>
    </location>
</feature>
<reference evidence="2" key="1">
    <citation type="journal article" date="2004" name="Nature">
        <title>Genome duplication in the teleost fish Tetraodon nigroviridis reveals the early vertebrate proto-karyotype.</title>
        <authorList>
            <person name="Jaillon O."/>
            <person name="Aury J.-M."/>
            <person name="Brunet F."/>
            <person name="Petit J.-L."/>
            <person name="Stange-Thomann N."/>
            <person name="Mauceli E."/>
            <person name="Bouneau L."/>
            <person name="Fischer C."/>
            <person name="Ozouf-Costaz C."/>
            <person name="Bernot A."/>
            <person name="Nicaud S."/>
            <person name="Jaffe D."/>
            <person name="Fisher S."/>
            <person name="Lutfalla G."/>
            <person name="Dossat C."/>
            <person name="Segurens B."/>
            <person name="Dasilva C."/>
            <person name="Salanoubat M."/>
            <person name="Levy M."/>
            <person name="Boudet N."/>
            <person name="Castellano S."/>
            <person name="Anthouard V."/>
            <person name="Jubin C."/>
            <person name="Castelli V."/>
            <person name="Katinka M."/>
            <person name="Vacherie B."/>
            <person name="Biemont C."/>
            <person name="Skalli Z."/>
            <person name="Cattolico L."/>
            <person name="Poulain J."/>
            <person name="De Berardinis V."/>
            <person name="Cruaud C."/>
            <person name="Duprat S."/>
            <person name="Brottier P."/>
            <person name="Coutanceau J.-P."/>
            <person name="Gouzy J."/>
            <person name="Parra G."/>
            <person name="Lardier G."/>
            <person name="Chapple C."/>
            <person name="McKernan K.J."/>
            <person name="McEwan P."/>
            <person name="Bosak S."/>
            <person name="Kellis M."/>
            <person name="Volff J.-N."/>
            <person name="Guigo R."/>
            <person name="Zody M.C."/>
            <person name="Mesirov J."/>
            <person name="Lindblad-Toh K."/>
            <person name="Birren B."/>
            <person name="Nusbaum C."/>
            <person name="Kahn D."/>
            <person name="Robinson-Rechavi M."/>
            <person name="Laudet V."/>
            <person name="Schachter V."/>
            <person name="Quetier F."/>
            <person name="Saurin W."/>
            <person name="Scarpelli C."/>
            <person name="Wincker P."/>
            <person name="Lander E.S."/>
            <person name="Weissenbach J."/>
            <person name="Roest Crollius H."/>
        </authorList>
    </citation>
    <scope>NUCLEOTIDE SEQUENCE [LARGE SCALE GENOMIC DNA]</scope>
</reference>
<dbReference type="EMBL" id="CAAE01002259">
    <property type="protein sequence ID" value="CAF87360.1"/>
    <property type="molecule type" value="Genomic_DNA"/>
</dbReference>
<dbReference type="SUPFAM" id="SSF51735">
    <property type="entry name" value="NAD(P)-binding Rossmann-fold domains"/>
    <property type="match status" value="1"/>
</dbReference>
<dbReference type="KEGG" id="tng:GSTEN00038362G001"/>
<dbReference type="InterPro" id="IPR013120">
    <property type="entry name" value="FAR_NAD-bd"/>
</dbReference>
<gene>
    <name evidence="2" type="ORF">GSTENG00038362001</name>
</gene>
<evidence type="ECO:0000313" key="2">
    <source>
        <dbReference type="EMBL" id="CAF87360.1"/>
    </source>
</evidence>
<feature type="non-terminal residue" evidence="2">
    <location>
        <position position="1"/>
    </location>
</feature>
<dbReference type="InterPro" id="IPR036291">
    <property type="entry name" value="NAD(P)-bd_dom_sf"/>
</dbReference>
<protein>
    <submittedName>
        <fullName evidence="2">(spotted green pufferfish) hypothetical protein</fullName>
    </submittedName>
</protein>
<dbReference type="AlphaFoldDB" id="Q4TIC2"/>
<accession>Q4TIC2</accession>
<dbReference type="Pfam" id="PF07993">
    <property type="entry name" value="NAD_binding_4"/>
    <property type="match status" value="1"/>
</dbReference>
<dbReference type="Gene3D" id="3.40.50.720">
    <property type="entry name" value="NAD(P)-binding Rossmann-like Domain"/>
    <property type="match status" value="1"/>
</dbReference>
<organism evidence="2">
    <name type="scientific">Tetraodon nigroviridis</name>
    <name type="common">Spotted green pufferfish</name>
    <name type="synonym">Chelonodon nigroviridis</name>
    <dbReference type="NCBI Taxonomy" id="99883"/>
    <lineage>
        <taxon>Eukaryota</taxon>
        <taxon>Metazoa</taxon>
        <taxon>Chordata</taxon>
        <taxon>Craniata</taxon>
        <taxon>Vertebrata</taxon>
        <taxon>Euteleostomi</taxon>
        <taxon>Actinopterygii</taxon>
        <taxon>Neopterygii</taxon>
        <taxon>Teleostei</taxon>
        <taxon>Neoteleostei</taxon>
        <taxon>Acanthomorphata</taxon>
        <taxon>Eupercaria</taxon>
        <taxon>Tetraodontiformes</taxon>
        <taxon>Tetradontoidea</taxon>
        <taxon>Tetraodontidae</taxon>
        <taxon>Tetraodon</taxon>
    </lineage>
</organism>
<proteinExistence type="predicted"/>
<name>Q4TIC2_TETNG</name>
<comment type="caution">
    <text evidence="2">The sequence shown here is derived from an EMBL/GenBank/DDBJ whole genome shotgun (WGS) entry which is preliminary data.</text>
</comment>
<evidence type="ECO:0000259" key="1">
    <source>
        <dbReference type="Pfam" id="PF07993"/>
    </source>
</evidence>